<dbReference type="Pfam" id="PF17951">
    <property type="entry name" value="FAS_meander"/>
    <property type="match status" value="1"/>
</dbReference>
<dbReference type="Gene3D" id="3.30.1120.100">
    <property type="match status" value="1"/>
</dbReference>
<name>A0ABR4AT64_9LECA</name>
<proteinExistence type="predicted"/>
<dbReference type="PANTHER" id="PTHR10982:SF21">
    <property type="entry name" value="FATTY ACID SYNTHASE SUBUNIT BETA"/>
    <property type="match status" value="1"/>
</dbReference>
<feature type="domain" description="Malonyl-CoA:ACP transacylase (MAT)" evidence="2">
    <location>
        <begin position="513"/>
        <end position="803"/>
    </location>
</feature>
<dbReference type="Gene3D" id="3.30.70.3330">
    <property type="match status" value="1"/>
</dbReference>
<dbReference type="Gene3D" id="6.10.60.10">
    <property type="match status" value="1"/>
</dbReference>
<keyword evidence="1" id="KW-0808">Transferase</keyword>
<dbReference type="Gene3D" id="3.40.366.10">
    <property type="entry name" value="Malonyl-Coenzyme A Acyl Carrier Protein, domain 2"/>
    <property type="match status" value="1"/>
</dbReference>
<dbReference type="Pfam" id="PF01575">
    <property type="entry name" value="MaoC_dehydratas"/>
    <property type="match status" value="1"/>
</dbReference>
<dbReference type="InterPro" id="IPR039569">
    <property type="entry name" value="FAS1-like_DH_region"/>
</dbReference>
<dbReference type="InterPro" id="IPR016035">
    <property type="entry name" value="Acyl_Trfase/lysoPLipase"/>
</dbReference>
<dbReference type="SUPFAM" id="SSF52151">
    <property type="entry name" value="FabD/lysophospholipase-like"/>
    <property type="match status" value="1"/>
</dbReference>
<dbReference type="InterPro" id="IPR040883">
    <property type="entry name" value="FAS_meander"/>
</dbReference>
<keyword evidence="4" id="KW-1185">Reference proteome</keyword>
<dbReference type="PANTHER" id="PTHR10982">
    <property type="entry name" value="MALONYL COA-ACYL CARRIER PROTEIN TRANSACYLASE"/>
    <property type="match status" value="1"/>
</dbReference>
<dbReference type="Pfam" id="PF13452">
    <property type="entry name" value="FAS1_DH_region"/>
    <property type="match status" value="1"/>
</dbReference>
<accession>A0ABR4AT64</accession>
<evidence type="ECO:0000313" key="3">
    <source>
        <dbReference type="EMBL" id="KAL2048883.1"/>
    </source>
</evidence>
<comment type="caution">
    <text evidence="3">The sequence shown here is derived from an EMBL/GenBank/DDBJ whole genome shotgun (WGS) entry which is preliminary data.</text>
</comment>
<sequence length="885" mass="98735">MYEYISRDDKRPSNPIRTAFAPSVGDVLTLTHHSEERQIASIVLSRKAPERDELYPALAIRSVDGKTIYVTLQAPFPVGTEVSFKFRFARKSAHNDLEEVTEDRESKIKSFYASCWAIDNFKPTKTTPEYEFAGKSMTLTRDMVDRFMAVVSKGQGDATFRPRSDSSASLDLGIVVAWSALTKPLLLPELGGDLFRLLHRSNTFERSPGAEPLQIGDALETSSCIKSIKVQPQGKLIEVVATIRRGEEVIMKVTSNFFLQGQFSQDEHNFRSVEEPEITVKVNSAKLQVLLLTRKWLIVDDNITVGKELSFKLTSKMTYAKSSDSYQLNVDGLIFGVEVGRKPKCVGKVSFHGADCTGNPVMDFLNRHGISARPTNGLEFPGWKNSRFWRIRMLNLGREYSDVSADTNPIHVCPILAGFAQLPGPITHGMYTSAIVRRAIEREIAGSDLSRFRRWNTSFEDMVRAGDVLRIEMRHTSMLDGSMVLEVQVYNDETNGKVLAAEAEVEQARTAYLFCGQGSQEMGMGSVQYESDEAAKEVWDRGDRHLFDLYGVSLLDIVRNNPKTKTVHFGGSKGRKIRLNYLALTRGTTRDGREVSVPVMDGLTYDSESYTFQEPRGLLFSTQFAQPAITLMNLAETASLQSRGLMQQDAYFAGHSLGEYSALAACAGFMPLEALLGLVFYRGTVMQFAMEKDSSGQTEFSMVAVNPSRVGRGFDQASLKMLVKHVASETELLLEVVNYNVEQQQYVCAGHIQALWLLGQACDQLAASTTWNTHSRDTISDMVLRLLPTAKSLAQPINLQRGKATVPLSGINVPFHSSYLRTGIDTYKESLRQMIHKEDIFPERLVGRFIPNVMGKTFSVEKSYVEEVAQVTGSEPLQRLVASWA</sequence>
<dbReference type="InterPro" id="IPR050830">
    <property type="entry name" value="Fungal_FAS"/>
</dbReference>
<reference evidence="3 4" key="1">
    <citation type="submission" date="2024-09" db="EMBL/GenBank/DDBJ databases">
        <title>Rethinking Asexuality: The Enigmatic Case of Functional Sexual Genes in Lepraria (Stereocaulaceae).</title>
        <authorList>
            <person name="Doellman M."/>
            <person name="Sun Y."/>
            <person name="Barcenas-Pena A."/>
            <person name="Lumbsch H.T."/>
            <person name="Grewe F."/>
        </authorList>
    </citation>
    <scope>NUCLEOTIDE SEQUENCE [LARGE SCALE GENOMIC DNA]</scope>
    <source>
        <strain evidence="3 4">Grewe 0041</strain>
    </source>
</reference>
<dbReference type="InterPro" id="IPR001227">
    <property type="entry name" value="Ac_transferase_dom_sf"/>
</dbReference>
<evidence type="ECO:0000313" key="4">
    <source>
        <dbReference type="Proteomes" id="UP001590951"/>
    </source>
</evidence>
<dbReference type="CDD" id="cd03447">
    <property type="entry name" value="FAS_MaoC"/>
    <property type="match status" value="1"/>
</dbReference>
<dbReference type="Gene3D" id="6.10.140.1400">
    <property type="match status" value="1"/>
</dbReference>
<dbReference type="SUPFAM" id="SSF54637">
    <property type="entry name" value="Thioesterase/thiol ester dehydrase-isomerase"/>
    <property type="match status" value="2"/>
</dbReference>
<dbReference type="Proteomes" id="UP001590951">
    <property type="component" value="Unassembled WGS sequence"/>
</dbReference>
<evidence type="ECO:0000256" key="1">
    <source>
        <dbReference type="ARBA" id="ARBA00022679"/>
    </source>
</evidence>
<dbReference type="Gene3D" id="3.10.129.10">
    <property type="entry name" value="Hotdog Thioesterase"/>
    <property type="match status" value="1"/>
</dbReference>
<dbReference type="InterPro" id="IPR014043">
    <property type="entry name" value="Acyl_transferase_dom"/>
</dbReference>
<dbReference type="Pfam" id="PF22235">
    <property type="entry name" value="FAS1_thioest_ins"/>
    <property type="match status" value="1"/>
</dbReference>
<protein>
    <recommendedName>
        <fullName evidence="2">Malonyl-CoA:ACP transacylase (MAT) domain-containing protein</fullName>
    </recommendedName>
</protein>
<dbReference type="InterPro" id="IPR029069">
    <property type="entry name" value="HotDog_dom_sf"/>
</dbReference>
<dbReference type="SMART" id="SM00827">
    <property type="entry name" value="PKS_AT"/>
    <property type="match status" value="1"/>
</dbReference>
<organism evidence="3 4">
    <name type="scientific">Lepraria finkii</name>
    <dbReference type="NCBI Taxonomy" id="1340010"/>
    <lineage>
        <taxon>Eukaryota</taxon>
        <taxon>Fungi</taxon>
        <taxon>Dikarya</taxon>
        <taxon>Ascomycota</taxon>
        <taxon>Pezizomycotina</taxon>
        <taxon>Lecanoromycetes</taxon>
        <taxon>OSLEUM clade</taxon>
        <taxon>Lecanoromycetidae</taxon>
        <taxon>Lecanorales</taxon>
        <taxon>Lecanorineae</taxon>
        <taxon>Stereocaulaceae</taxon>
        <taxon>Lepraria</taxon>
    </lineage>
</organism>
<dbReference type="InterPro" id="IPR002539">
    <property type="entry name" value="MaoC-like_dom"/>
</dbReference>
<dbReference type="Pfam" id="PF00698">
    <property type="entry name" value="Acyl_transf_1"/>
    <property type="match status" value="1"/>
</dbReference>
<gene>
    <name evidence="3" type="ORF">ABVK25_010835</name>
</gene>
<evidence type="ECO:0000259" key="2">
    <source>
        <dbReference type="SMART" id="SM00827"/>
    </source>
</evidence>
<dbReference type="EMBL" id="JBHFEH010000076">
    <property type="protein sequence ID" value="KAL2048883.1"/>
    <property type="molecule type" value="Genomic_DNA"/>
</dbReference>